<dbReference type="HAMAP" id="MF_02227">
    <property type="entry name" value="RPE"/>
    <property type="match status" value="1"/>
</dbReference>
<comment type="cofactor">
    <cofactor evidence="10 13">
        <name>a divalent metal cation</name>
        <dbReference type="ChEBI" id="CHEBI:60240"/>
    </cofactor>
    <text evidence="10 13">Binds 1 divalent metal cation per subunit.</text>
</comment>
<comment type="cofactor">
    <cofactor evidence="3">
        <name>Co(2+)</name>
        <dbReference type="ChEBI" id="CHEBI:48828"/>
    </cofactor>
</comment>
<dbReference type="NCBIfam" id="NF004076">
    <property type="entry name" value="PRK05581.1-4"/>
    <property type="match status" value="1"/>
</dbReference>
<keyword evidence="9 10" id="KW-0413">Isomerase</keyword>
<comment type="function">
    <text evidence="10">Catalyzes the reversible epimerization of D-ribulose 5-phosphate to D-xylulose 5-phosphate.</text>
</comment>
<dbReference type="Gene3D" id="3.20.20.70">
    <property type="entry name" value="Aldolase class I"/>
    <property type="match status" value="1"/>
</dbReference>
<feature type="binding site" evidence="10 13">
    <location>
        <position position="71"/>
    </location>
    <ligand>
        <name>a divalent metal cation</name>
        <dbReference type="ChEBI" id="CHEBI:60240"/>
    </ligand>
</feature>
<dbReference type="InterPro" id="IPR013785">
    <property type="entry name" value="Aldolase_TIM"/>
</dbReference>
<dbReference type="CDD" id="cd00429">
    <property type="entry name" value="RPE"/>
    <property type="match status" value="1"/>
</dbReference>
<sequence>MLRETMQLKIAPSILSSDFAILGEEVKRITEAGADYIHIDVMDGSFVPSITLGSNVVKSIRKYSPLPFDVHLMVSNPEQHVEQFAQAGADIITFHAEATVHIDRLIDKIHSLGKKAGISLVPSSDESILNYLYNKIDSILVMTVNPGFGGQSFIASQLNKIKNIRRKIIESKRNIDLQVDGGINDSTAKMCKEAGANIVIAGSYIFKDRNYAANIQSLKQV</sequence>
<dbReference type="InterPro" id="IPR000056">
    <property type="entry name" value="Ribul_P_3_epim-like"/>
</dbReference>
<feature type="active site" description="Proton donor" evidence="10 12">
    <location>
        <position position="180"/>
    </location>
</feature>
<comment type="caution">
    <text evidence="15">The sequence shown here is derived from an EMBL/GenBank/DDBJ whole genome shotgun (WGS) entry which is preliminary data.</text>
</comment>
<dbReference type="GO" id="GO:0005737">
    <property type="term" value="C:cytoplasm"/>
    <property type="evidence" value="ECO:0007669"/>
    <property type="project" value="UniProtKB-ARBA"/>
</dbReference>
<comment type="cofactor">
    <cofactor evidence="2">
        <name>Mn(2+)</name>
        <dbReference type="ChEBI" id="CHEBI:29035"/>
    </cofactor>
</comment>
<keyword evidence="13" id="KW-0464">Manganese</keyword>
<dbReference type="STRING" id="86105.NF27_DP01810"/>
<evidence type="ECO:0000256" key="2">
    <source>
        <dbReference type="ARBA" id="ARBA00001936"/>
    </source>
</evidence>
<evidence type="ECO:0000256" key="9">
    <source>
        <dbReference type="ARBA" id="ARBA00023235"/>
    </source>
</evidence>
<comment type="pathway">
    <text evidence="10">Carbohydrate degradation.</text>
</comment>
<dbReference type="SUPFAM" id="SSF51366">
    <property type="entry name" value="Ribulose-phoshate binding barrel"/>
    <property type="match status" value="1"/>
</dbReference>
<comment type="catalytic activity">
    <reaction evidence="1 10 11">
        <text>D-ribulose 5-phosphate = D-xylulose 5-phosphate</text>
        <dbReference type="Rhea" id="RHEA:13677"/>
        <dbReference type="ChEBI" id="CHEBI:57737"/>
        <dbReference type="ChEBI" id="CHEBI:58121"/>
        <dbReference type="EC" id="5.1.3.1"/>
    </reaction>
</comment>
<name>A0A0C1MU67_9RICK</name>
<evidence type="ECO:0000256" key="4">
    <source>
        <dbReference type="ARBA" id="ARBA00001947"/>
    </source>
</evidence>
<protein>
    <recommendedName>
        <fullName evidence="7 10">Ribulose-phosphate 3-epimerase</fullName>
        <ecNumber evidence="7 10">5.1.3.1</ecNumber>
    </recommendedName>
</protein>
<dbReference type="InterPro" id="IPR011060">
    <property type="entry name" value="RibuloseP-bd_barrel"/>
</dbReference>
<feature type="binding site" evidence="10 13">
    <location>
        <position position="180"/>
    </location>
    <ligand>
        <name>a divalent metal cation</name>
        <dbReference type="ChEBI" id="CHEBI:60240"/>
    </ligand>
</feature>
<feature type="binding site" evidence="14">
    <location>
        <position position="182"/>
    </location>
    <ligand>
        <name>substrate</name>
    </ligand>
</feature>
<feature type="binding site" evidence="10 14">
    <location>
        <position position="13"/>
    </location>
    <ligand>
        <name>substrate</name>
    </ligand>
</feature>
<evidence type="ECO:0000256" key="6">
    <source>
        <dbReference type="ARBA" id="ARBA00009541"/>
    </source>
</evidence>
<reference evidence="15 16" key="1">
    <citation type="submission" date="2014-11" db="EMBL/GenBank/DDBJ databases">
        <title>A Rickettsiales Symbiont of Amoebae With Ancient Features.</title>
        <authorList>
            <person name="Schulz F."/>
            <person name="Martijn J."/>
            <person name="Wascher F."/>
            <person name="Kostanjsek R."/>
            <person name="Ettema T.J."/>
            <person name="Horn M."/>
        </authorList>
    </citation>
    <scope>NUCLEOTIDE SEQUENCE [LARGE SCALE GENOMIC DNA]</scope>
    <source>
        <strain evidence="15 16">UWC36</strain>
    </source>
</reference>
<accession>A0A0C1MU67</accession>
<evidence type="ECO:0000256" key="12">
    <source>
        <dbReference type="PIRSR" id="PIRSR001461-1"/>
    </source>
</evidence>
<feature type="active site" description="Proton acceptor" evidence="10 12">
    <location>
        <position position="40"/>
    </location>
</feature>
<evidence type="ECO:0000256" key="8">
    <source>
        <dbReference type="ARBA" id="ARBA00022723"/>
    </source>
</evidence>
<evidence type="ECO:0000256" key="13">
    <source>
        <dbReference type="PIRSR" id="PIRSR001461-2"/>
    </source>
</evidence>
<dbReference type="Pfam" id="PF00834">
    <property type="entry name" value="Ribul_P_3_epim"/>
    <property type="match status" value="1"/>
</dbReference>
<evidence type="ECO:0000256" key="5">
    <source>
        <dbReference type="ARBA" id="ARBA00001954"/>
    </source>
</evidence>
<keyword evidence="16" id="KW-1185">Reference proteome</keyword>
<keyword evidence="10 11" id="KW-0119">Carbohydrate metabolism</keyword>
<evidence type="ECO:0000313" key="16">
    <source>
        <dbReference type="Proteomes" id="UP000031258"/>
    </source>
</evidence>
<dbReference type="EMBL" id="JSWE01000092">
    <property type="protein sequence ID" value="KIE05637.1"/>
    <property type="molecule type" value="Genomic_DNA"/>
</dbReference>
<dbReference type="PROSITE" id="PS01086">
    <property type="entry name" value="RIBUL_P_3_EPIMER_2"/>
    <property type="match status" value="1"/>
</dbReference>
<evidence type="ECO:0000256" key="11">
    <source>
        <dbReference type="PIRNR" id="PIRNR001461"/>
    </source>
</evidence>
<dbReference type="NCBIfam" id="TIGR01163">
    <property type="entry name" value="rpe"/>
    <property type="match status" value="1"/>
</dbReference>
<proteinExistence type="inferred from homology"/>
<dbReference type="GO" id="GO:0006098">
    <property type="term" value="P:pentose-phosphate shunt"/>
    <property type="evidence" value="ECO:0007669"/>
    <property type="project" value="UniProtKB-UniRule"/>
</dbReference>
<feature type="binding site" evidence="10 13">
    <location>
        <position position="38"/>
    </location>
    <ligand>
        <name>a divalent metal cation</name>
        <dbReference type="ChEBI" id="CHEBI:60240"/>
    </ligand>
</feature>
<feature type="binding site" evidence="10">
    <location>
        <begin position="180"/>
        <end position="182"/>
    </location>
    <ligand>
        <name>substrate</name>
    </ligand>
</feature>
<feature type="binding site" evidence="10 14">
    <location>
        <position position="71"/>
    </location>
    <ligand>
        <name>substrate</name>
    </ligand>
</feature>
<evidence type="ECO:0000256" key="14">
    <source>
        <dbReference type="PIRSR" id="PIRSR001461-3"/>
    </source>
</evidence>
<dbReference type="GO" id="GO:0046872">
    <property type="term" value="F:metal ion binding"/>
    <property type="evidence" value="ECO:0007669"/>
    <property type="project" value="UniProtKB-UniRule"/>
</dbReference>
<dbReference type="EC" id="5.1.3.1" evidence="7 10"/>
<dbReference type="GO" id="GO:0004750">
    <property type="term" value="F:D-ribulose-phosphate 3-epimerase activity"/>
    <property type="evidence" value="ECO:0007669"/>
    <property type="project" value="UniProtKB-UniRule"/>
</dbReference>
<dbReference type="Proteomes" id="UP000031258">
    <property type="component" value="Unassembled WGS sequence"/>
</dbReference>
<evidence type="ECO:0000256" key="7">
    <source>
        <dbReference type="ARBA" id="ARBA00013188"/>
    </source>
</evidence>
<keyword evidence="8 10" id="KW-0479">Metal-binding</keyword>
<dbReference type="PIRSF" id="PIRSF001461">
    <property type="entry name" value="RPE"/>
    <property type="match status" value="1"/>
</dbReference>
<dbReference type="FunFam" id="3.20.20.70:FF:000004">
    <property type="entry name" value="Ribulose-phosphate 3-epimerase"/>
    <property type="match status" value="1"/>
</dbReference>
<comment type="cofactor">
    <cofactor evidence="4">
        <name>Zn(2+)</name>
        <dbReference type="ChEBI" id="CHEBI:29105"/>
    </cofactor>
</comment>
<evidence type="ECO:0000313" key="15">
    <source>
        <dbReference type="EMBL" id="KIE05637.1"/>
    </source>
</evidence>
<gene>
    <name evidence="15" type="primary">rpe_2</name>
    <name evidence="10" type="synonym">rpe</name>
    <name evidence="15" type="ORF">NF27_DP01810</name>
</gene>
<keyword evidence="13" id="KW-0862">Zinc</keyword>
<keyword evidence="13" id="KW-0170">Cobalt</keyword>
<evidence type="ECO:0000256" key="3">
    <source>
        <dbReference type="ARBA" id="ARBA00001941"/>
    </source>
</evidence>
<dbReference type="PATRIC" id="fig|86105.3.peg.731"/>
<organism evidence="15 16">
    <name type="scientific">Candidatus Jidaibacter acanthamoebae</name>
    <dbReference type="NCBI Taxonomy" id="86105"/>
    <lineage>
        <taxon>Bacteria</taxon>
        <taxon>Pseudomonadati</taxon>
        <taxon>Pseudomonadota</taxon>
        <taxon>Alphaproteobacteria</taxon>
        <taxon>Rickettsiales</taxon>
        <taxon>Candidatus Midichloriaceae</taxon>
        <taxon>Candidatus Jidaibacter</taxon>
    </lineage>
</organism>
<feature type="binding site" evidence="10 14">
    <location>
        <begin position="202"/>
        <end position="203"/>
    </location>
    <ligand>
        <name>substrate</name>
    </ligand>
</feature>
<comment type="similarity">
    <text evidence="6 10 11">Belongs to the ribulose-phosphate 3-epimerase family.</text>
</comment>
<evidence type="ECO:0000256" key="10">
    <source>
        <dbReference type="HAMAP-Rule" id="MF_02227"/>
    </source>
</evidence>
<dbReference type="GO" id="GO:0019323">
    <property type="term" value="P:pentose catabolic process"/>
    <property type="evidence" value="ECO:0007669"/>
    <property type="project" value="UniProtKB-UniRule"/>
</dbReference>
<feature type="binding site" evidence="10 14">
    <location>
        <begin position="147"/>
        <end position="150"/>
    </location>
    <ligand>
        <name>substrate</name>
    </ligand>
</feature>
<feature type="binding site" evidence="10 13">
    <location>
        <position position="40"/>
    </location>
    <ligand>
        <name>a divalent metal cation</name>
        <dbReference type="ChEBI" id="CHEBI:60240"/>
    </ligand>
</feature>
<evidence type="ECO:0000256" key="1">
    <source>
        <dbReference type="ARBA" id="ARBA00001782"/>
    </source>
</evidence>
<dbReference type="AlphaFoldDB" id="A0A0C1MU67"/>
<dbReference type="PANTHER" id="PTHR11749">
    <property type="entry name" value="RIBULOSE-5-PHOSPHATE-3-EPIMERASE"/>
    <property type="match status" value="1"/>
</dbReference>
<comment type="cofactor">
    <cofactor evidence="5">
        <name>Fe(2+)</name>
        <dbReference type="ChEBI" id="CHEBI:29033"/>
    </cofactor>
</comment>
<dbReference type="InterPro" id="IPR026019">
    <property type="entry name" value="Ribul_P_3_epim"/>
</dbReference>